<accession>A0A8J8NMM0</accession>
<protein>
    <submittedName>
        <fullName evidence="1">Uncharacterized protein</fullName>
    </submittedName>
</protein>
<name>A0A8J8NMM0_HALGN</name>
<keyword evidence="2" id="KW-1185">Reference proteome</keyword>
<dbReference type="Proteomes" id="UP000785679">
    <property type="component" value="Unassembled WGS sequence"/>
</dbReference>
<evidence type="ECO:0000313" key="1">
    <source>
        <dbReference type="EMBL" id="TNV77623.1"/>
    </source>
</evidence>
<proteinExistence type="predicted"/>
<evidence type="ECO:0000313" key="2">
    <source>
        <dbReference type="Proteomes" id="UP000785679"/>
    </source>
</evidence>
<comment type="caution">
    <text evidence="1">The sequence shown here is derived from an EMBL/GenBank/DDBJ whole genome shotgun (WGS) entry which is preliminary data.</text>
</comment>
<gene>
    <name evidence="1" type="ORF">FGO68_gene13637</name>
</gene>
<organism evidence="1 2">
    <name type="scientific">Halteria grandinella</name>
    <dbReference type="NCBI Taxonomy" id="5974"/>
    <lineage>
        <taxon>Eukaryota</taxon>
        <taxon>Sar</taxon>
        <taxon>Alveolata</taxon>
        <taxon>Ciliophora</taxon>
        <taxon>Intramacronucleata</taxon>
        <taxon>Spirotrichea</taxon>
        <taxon>Stichotrichia</taxon>
        <taxon>Sporadotrichida</taxon>
        <taxon>Halteriidae</taxon>
        <taxon>Halteria</taxon>
    </lineage>
</organism>
<reference evidence="1" key="1">
    <citation type="submission" date="2019-06" db="EMBL/GenBank/DDBJ databases">
        <authorList>
            <person name="Zheng W."/>
        </authorList>
    </citation>
    <scope>NUCLEOTIDE SEQUENCE</scope>
    <source>
        <strain evidence="1">QDHG01</strain>
    </source>
</reference>
<sequence length="139" mass="15500">MQAILPKLSTWQFSKAIEPCSTTASIDYTLTTIRSQMSSQSMGAPVPHADDWRSNLVMKTTAFFQVSYYRVSPTTQHSIDSPRDNPQKTSETQMILATYMVVAGSTSKYHPACSTLNLVVNRLGRFSRIQTNRASNSTK</sequence>
<dbReference type="EMBL" id="RRYP01011600">
    <property type="protein sequence ID" value="TNV77623.1"/>
    <property type="molecule type" value="Genomic_DNA"/>
</dbReference>
<dbReference type="AlphaFoldDB" id="A0A8J8NMM0"/>